<evidence type="ECO:0000256" key="1">
    <source>
        <dbReference type="SAM" id="Phobius"/>
    </source>
</evidence>
<evidence type="ECO:0000313" key="3">
    <source>
        <dbReference type="Proteomes" id="UP001268089"/>
    </source>
</evidence>
<keyword evidence="1" id="KW-0472">Membrane</keyword>
<keyword evidence="1" id="KW-0812">Transmembrane</keyword>
<protein>
    <recommendedName>
        <fullName evidence="4">Twin transmembrane helix small protein</fullName>
    </recommendedName>
</protein>
<keyword evidence="1" id="KW-1133">Transmembrane helix</keyword>
<evidence type="ECO:0000313" key="2">
    <source>
        <dbReference type="EMBL" id="MDR7305850.1"/>
    </source>
</evidence>
<name>A0ABU1ZJY0_9BURK</name>
<feature type="transmembrane region" description="Helical" evidence="1">
    <location>
        <begin position="45"/>
        <end position="64"/>
    </location>
</feature>
<dbReference type="EMBL" id="JAVDXO010000002">
    <property type="protein sequence ID" value="MDR7305850.1"/>
    <property type="molecule type" value="Genomic_DNA"/>
</dbReference>
<comment type="caution">
    <text evidence="2">The sequence shown here is derived from an EMBL/GenBank/DDBJ whole genome shotgun (WGS) entry which is preliminary data.</text>
</comment>
<reference evidence="2 3" key="1">
    <citation type="submission" date="2023-07" db="EMBL/GenBank/DDBJ databases">
        <title>Sorghum-associated microbial communities from plants grown in Nebraska, USA.</title>
        <authorList>
            <person name="Schachtman D."/>
        </authorList>
    </citation>
    <scope>NUCLEOTIDE SEQUENCE [LARGE SCALE GENOMIC DNA]</scope>
    <source>
        <strain evidence="2 3">BE308</strain>
    </source>
</reference>
<dbReference type="InterPro" id="IPR021313">
    <property type="entry name" value="DUF2909"/>
</dbReference>
<gene>
    <name evidence="2" type="ORF">J2X15_001128</name>
</gene>
<sequence length="73" mass="7858">MTYLVILAFIAILGSLAAALYFMLRGGKTATAKSRGMARALAFRVGFSILLFVCILVAWQLGYIHPTGIPPGR</sequence>
<dbReference type="NCBIfam" id="NF033233">
    <property type="entry name" value="twin_helix"/>
    <property type="match status" value="1"/>
</dbReference>
<keyword evidence="3" id="KW-1185">Reference proteome</keyword>
<accession>A0ABU1ZJY0</accession>
<dbReference type="Pfam" id="PF11137">
    <property type="entry name" value="DUF2909"/>
    <property type="match status" value="1"/>
</dbReference>
<proteinExistence type="predicted"/>
<organism evidence="2 3">
    <name type="scientific">Rhodoferax saidenbachensis</name>
    <dbReference type="NCBI Taxonomy" id="1484693"/>
    <lineage>
        <taxon>Bacteria</taxon>
        <taxon>Pseudomonadati</taxon>
        <taxon>Pseudomonadota</taxon>
        <taxon>Betaproteobacteria</taxon>
        <taxon>Burkholderiales</taxon>
        <taxon>Comamonadaceae</taxon>
        <taxon>Rhodoferax</taxon>
    </lineage>
</organism>
<dbReference type="Proteomes" id="UP001268089">
    <property type="component" value="Unassembled WGS sequence"/>
</dbReference>
<evidence type="ECO:0008006" key="4">
    <source>
        <dbReference type="Google" id="ProtNLM"/>
    </source>
</evidence>
<dbReference type="RefSeq" id="WP_310340150.1">
    <property type="nucleotide sequence ID" value="NZ_JAVDXO010000002.1"/>
</dbReference>
<feature type="transmembrane region" description="Helical" evidence="1">
    <location>
        <begin position="6"/>
        <end position="24"/>
    </location>
</feature>